<proteinExistence type="predicted"/>
<gene>
    <name evidence="1" type="ORF">JI435_419140</name>
</gene>
<dbReference type="Proteomes" id="UP000663193">
    <property type="component" value="Chromosome 14"/>
</dbReference>
<evidence type="ECO:0000313" key="2">
    <source>
        <dbReference type="Proteomes" id="UP000663193"/>
    </source>
</evidence>
<protein>
    <submittedName>
        <fullName evidence="1">Uncharacterized protein</fullName>
    </submittedName>
</protein>
<dbReference type="VEuPathDB" id="FungiDB:JI435_419140"/>
<evidence type="ECO:0000313" key="1">
    <source>
        <dbReference type="EMBL" id="QRD03100.1"/>
    </source>
</evidence>
<accession>A0A7U2FHG4</accession>
<dbReference type="AlphaFoldDB" id="A0A7U2FHG4"/>
<name>A0A7U2FHG4_PHANO</name>
<dbReference type="EMBL" id="CP069036">
    <property type="protein sequence ID" value="QRD03100.1"/>
    <property type="molecule type" value="Genomic_DNA"/>
</dbReference>
<keyword evidence="2" id="KW-1185">Reference proteome</keyword>
<sequence>MAPLSSRPCEVERLVQTDSEHHAPMHRVRSTSPADAGATWKAILAQACLALQQWILSAAMPAQRE</sequence>
<organism evidence="1 2">
    <name type="scientific">Phaeosphaeria nodorum (strain SN15 / ATCC MYA-4574 / FGSC 10173)</name>
    <name type="common">Glume blotch fungus</name>
    <name type="synonym">Parastagonospora nodorum</name>
    <dbReference type="NCBI Taxonomy" id="321614"/>
    <lineage>
        <taxon>Eukaryota</taxon>
        <taxon>Fungi</taxon>
        <taxon>Dikarya</taxon>
        <taxon>Ascomycota</taxon>
        <taxon>Pezizomycotina</taxon>
        <taxon>Dothideomycetes</taxon>
        <taxon>Pleosporomycetidae</taxon>
        <taxon>Pleosporales</taxon>
        <taxon>Pleosporineae</taxon>
        <taxon>Phaeosphaeriaceae</taxon>
        <taxon>Parastagonospora</taxon>
    </lineage>
</organism>
<reference evidence="2" key="1">
    <citation type="journal article" date="2021" name="BMC Genomics">
        <title>Chromosome-level genome assembly and manually-curated proteome of model necrotroph Parastagonospora nodorum Sn15 reveals a genome-wide trove of candidate effector homologs, and redundancy of virulence-related functions within an accessory chromosome.</title>
        <authorList>
            <person name="Bertazzoni S."/>
            <person name="Jones D.A.B."/>
            <person name="Phan H.T."/>
            <person name="Tan K.-C."/>
            <person name="Hane J.K."/>
        </authorList>
    </citation>
    <scope>NUCLEOTIDE SEQUENCE [LARGE SCALE GENOMIC DNA]</scope>
    <source>
        <strain evidence="2">SN15 / ATCC MYA-4574 / FGSC 10173)</strain>
    </source>
</reference>